<dbReference type="SMART" id="SM00270">
    <property type="entry name" value="ChtBD1"/>
    <property type="match status" value="1"/>
</dbReference>
<keyword evidence="10" id="KW-0812">Transmembrane</keyword>
<organism evidence="14 15">
    <name type="scientific">Clydaea vesicula</name>
    <dbReference type="NCBI Taxonomy" id="447962"/>
    <lineage>
        <taxon>Eukaryota</taxon>
        <taxon>Fungi</taxon>
        <taxon>Fungi incertae sedis</taxon>
        <taxon>Chytridiomycota</taxon>
        <taxon>Chytridiomycota incertae sedis</taxon>
        <taxon>Chytridiomycetes</taxon>
        <taxon>Lobulomycetales</taxon>
        <taxon>Lobulomycetaceae</taxon>
        <taxon>Clydaea</taxon>
    </lineage>
</organism>
<feature type="non-terminal residue" evidence="14">
    <location>
        <position position="1056"/>
    </location>
</feature>
<dbReference type="GO" id="GO:0008061">
    <property type="term" value="F:chitin binding"/>
    <property type="evidence" value="ECO:0007669"/>
    <property type="project" value="UniProtKB-UniRule"/>
</dbReference>
<evidence type="ECO:0000256" key="8">
    <source>
        <dbReference type="PROSITE-ProRule" id="PRU00261"/>
    </source>
</evidence>
<dbReference type="CDD" id="cd00118">
    <property type="entry name" value="LysM"/>
    <property type="match status" value="3"/>
</dbReference>
<feature type="transmembrane region" description="Helical" evidence="10">
    <location>
        <begin position="995"/>
        <end position="1015"/>
    </location>
</feature>
<dbReference type="InterPro" id="IPR036861">
    <property type="entry name" value="Endochitinase-like_sf"/>
</dbReference>
<evidence type="ECO:0000256" key="3">
    <source>
        <dbReference type="ARBA" id="ARBA00022801"/>
    </source>
</evidence>
<dbReference type="PROSITE" id="PS50941">
    <property type="entry name" value="CHIT_BIND_I_2"/>
    <property type="match status" value="1"/>
</dbReference>
<dbReference type="InterPro" id="IPR029070">
    <property type="entry name" value="Chitinase_insertion_sf"/>
</dbReference>
<evidence type="ECO:0000259" key="11">
    <source>
        <dbReference type="PROSITE" id="PS50941"/>
    </source>
</evidence>
<keyword evidence="10" id="KW-1133">Transmembrane helix</keyword>
<feature type="non-terminal residue" evidence="14">
    <location>
        <position position="1"/>
    </location>
</feature>
<dbReference type="GO" id="GO:0008843">
    <property type="term" value="F:endochitinase activity"/>
    <property type="evidence" value="ECO:0007669"/>
    <property type="project" value="UniProtKB-EC"/>
</dbReference>
<comment type="catalytic activity">
    <reaction evidence="1">
        <text>Random endo-hydrolysis of N-acetyl-beta-D-glucosaminide (1-&gt;4)-beta-linkages in chitin and chitodextrins.</text>
        <dbReference type="EC" id="3.2.1.14"/>
    </reaction>
</comment>
<dbReference type="CDD" id="cd00035">
    <property type="entry name" value="ChtBD1"/>
    <property type="match status" value="1"/>
</dbReference>
<evidence type="ECO:0008006" key="16">
    <source>
        <dbReference type="Google" id="ProtNLM"/>
    </source>
</evidence>
<dbReference type="GO" id="GO:0000272">
    <property type="term" value="P:polysaccharide catabolic process"/>
    <property type="evidence" value="ECO:0007669"/>
    <property type="project" value="UniProtKB-KW"/>
</dbReference>
<evidence type="ECO:0000256" key="7">
    <source>
        <dbReference type="ARBA" id="ARBA00023326"/>
    </source>
</evidence>
<dbReference type="InterPro" id="IPR018392">
    <property type="entry name" value="LysM"/>
</dbReference>
<dbReference type="SUPFAM" id="SSF57016">
    <property type="entry name" value="Plant lectins/antimicrobial peptides"/>
    <property type="match status" value="1"/>
</dbReference>
<keyword evidence="5" id="KW-0119">Carbohydrate metabolism</keyword>
<evidence type="ECO:0000313" key="15">
    <source>
        <dbReference type="Proteomes" id="UP001211065"/>
    </source>
</evidence>
<feature type="domain" description="GH18" evidence="13">
    <location>
        <begin position="322"/>
        <end position="667"/>
    </location>
</feature>
<dbReference type="PROSITE" id="PS00026">
    <property type="entry name" value="CHIT_BIND_I_1"/>
    <property type="match status" value="1"/>
</dbReference>
<evidence type="ECO:0000259" key="12">
    <source>
        <dbReference type="PROSITE" id="PS51782"/>
    </source>
</evidence>
<keyword evidence="10" id="KW-0472">Membrane</keyword>
<dbReference type="SMART" id="SM00257">
    <property type="entry name" value="LysM"/>
    <property type="match status" value="4"/>
</dbReference>
<dbReference type="PROSITE" id="PS01095">
    <property type="entry name" value="GH18_1"/>
    <property type="match status" value="1"/>
</dbReference>
<feature type="transmembrane region" description="Helical" evidence="10">
    <location>
        <begin position="972"/>
        <end position="989"/>
    </location>
</feature>
<dbReference type="Pfam" id="PF00187">
    <property type="entry name" value="Chitin_bind_1"/>
    <property type="match status" value="1"/>
</dbReference>
<dbReference type="SMART" id="SM00636">
    <property type="entry name" value="Glyco_18"/>
    <property type="match status" value="1"/>
</dbReference>
<dbReference type="Pfam" id="PF01476">
    <property type="entry name" value="LysM"/>
    <property type="match status" value="4"/>
</dbReference>
<keyword evidence="15" id="KW-1185">Reference proteome</keyword>
<evidence type="ECO:0000259" key="13">
    <source>
        <dbReference type="PROSITE" id="PS51910"/>
    </source>
</evidence>
<dbReference type="SUPFAM" id="SSF51445">
    <property type="entry name" value="(Trans)glycosidases"/>
    <property type="match status" value="1"/>
</dbReference>
<dbReference type="Gene3D" id="3.30.60.10">
    <property type="entry name" value="Endochitinase-like"/>
    <property type="match status" value="1"/>
</dbReference>
<evidence type="ECO:0000256" key="5">
    <source>
        <dbReference type="ARBA" id="ARBA00023277"/>
    </source>
</evidence>
<evidence type="ECO:0000313" key="14">
    <source>
        <dbReference type="EMBL" id="KAJ3204975.1"/>
    </source>
</evidence>
<dbReference type="InterPro" id="IPR001002">
    <property type="entry name" value="Chitin-bd_1"/>
</dbReference>
<dbReference type="AlphaFoldDB" id="A0AAD5XSK6"/>
<evidence type="ECO:0000256" key="6">
    <source>
        <dbReference type="ARBA" id="ARBA00023295"/>
    </source>
</evidence>
<dbReference type="Proteomes" id="UP001211065">
    <property type="component" value="Unassembled WGS sequence"/>
</dbReference>
<evidence type="ECO:0000256" key="9">
    <source>
        <dbReference type="RuleBase" id="RU000489"/>
    </source>
</evidence>
<dbReference type="Gene3D" id="3.10.350.10">
    <property type="entry name" value="LysM domain"/>
    <property type="match status" value="4"/>
</dbReference>
<keyword evidence="4" id="KW-0146">Chitin degradation</keyword>
<dbReference type="PROSITE" id="PS51910">
    <property type="entry name" value="GH18_2"/>
    <property type="match status" value="1"/>
</dbReference>
<keyword evidence="7" id="KW-0624">Polysaccharide degradation</keyword>
<reference evidence="14" key="1">
    <citation type="submission" date="2020-05" db="EMBL/GenBank/DDBJ databases">
        <title>Phylogenomic resolution of chytrid fungi.</title>
        <authorList>
            <person name="Stajich J.E."/>
            <person name="Amses K."/>
            <person name="Simmons R."/>
            <person name="Seto K."/>
            <person name="Myers J."/>
            <person name="Bonds A."/>
            <person name="Quandt C.A."/>
            <person name="Barry K."/>
            <person name="Liu P."/>
            <person name="Grigoriev I."/>
            <person name="Longcore J.E."/>
            <person name="James T.Y."/>
        </authorList>
    </citation>
    <scope>NUCLEOTIDE SEQUENCE</scope>
    <source>
        <strain evidence="14">JEL0476</strain>
    </source>
</reference>
<dbReference type="Pfam" id="PF00704">
    <property type="entry name" value="Glyco_hydro_18"/>
    <property type="match status" value="1"/>
</dbReference>
<dbReference type="PANTHER" id="PTHR47700">
    <property type="entry name" value="V CHITINASE, PUTATIVE (AFU_ORTHOLOGUE AFUA_6G13720)-RELATED"/>
    <property type="match status" value="1"/>
</dbReference>
<dbReference type="SUPFAM" id="SSF54556">
    <property type="entry name" value="Chitinase insertion domain"/>
    <property type="match status" value="1"/>
</dbReference>
<evidence type="ECO:0000256" key="4">
    <source>
        <dbReference type="ARBA" id="ARBA00023024"/>
    </source>
</evidence>
<sequence length="1056" mass="116199">RSADCKTQTVIAGDGCWAVAKRCGITQQQLEKLNPKKCPNIQVGQKLCCTAGTLPQPAVPNGNADGTCKTQKVVAGDGCWAIAQRCKNGIDEKTLDKINNGICSKLQIGTKGTLPKPKPDANGNCKVYQIKDKDTCWEIAKSKEISEAEIDTWNKKNWSWKGCNQLKIAQKICVSPGNPPADPRPKPDANGNCFAYSVKANDGCWAVAEANGITVADIEKYNAKTFRWIGCKSLQVGMNICLSTGNPPLPPVDPNAQCGQTSIDKKTGKRNLKCALNACCSTWGYCGTTEEFCVEKPNFTGCQSNCGMGYPFDKTSPASHPQYRVGYYESWSVSRGCEVMTPNQIPVEKYTHIHFAFATVSASFQIEIEQKVMNTFKDFCNLSGTKKVLSIGGWAFNDPPTQNRFTDMVTSHRPTFIASVLNLLKNYNLDGIDIDWEYPTASDRGGKDSDAANYLALVKELRAAMNSKYSLSIAAPASLWYLKGFAIAEMSQYLDYIVYMTYDIHGQWDYAIKWTGPFLKSHVNWGETVDALTMIVRAGVPSGKVLLGIGLYGRSFKQSDPNCTGPECTFQYQKANPGECTKEGGYLSMNEIKNIIKGGSVRKHYYDAKADSMILTFGRDQWVAYTSATINEKRRKEAIRYNLGGTVEWAIDLDNDFTGIDPKLKTRNCKSTVDNFDEISGMNSHCTDSLIVDVIAKDLRKTLDDYKSIVSNGNYDKNFNIYNDYMRSELPKQLDKFLEENGDKYFKCREEKRVICCKNVGWGGSFTEKCVEGDDCQSKQWGDASCPKKMITIGDTIWDGATAFTYELKDKNEFFGALLTEFGVPEDQIEFTRRTVHASPGCWGSSNPGPSCYVYWDGVPSIKSGYRIPNPKASIEPMLKNYTVGLEGLDGAEIDMMPLGGVIDSTVVGVYMASQSVDSMHKINEIGEKIEDEQRKQLILGFLNLFLLVVPFVGAAAIAVDGLIMTAIINSVRVLGILSEVGAAIYDIATSTSPFAFLFGLIGLFGSIGNGASMATREANFAKMANLKRGLNNAELKSLGSKPAEMIQKIDGIKSK</sequence>
<dbReference type="EMBL" id="JADGJW010001247">
    <property type="protein sequence ID" value="KAJ3204975.1"/>
    <property type="molecule type" value="Genomic_DNA"/>
</dbReference>
<dbReference type="GO" id="GO:0006032">
    <property type="term" value="P:chitin catabolic process"/>
    <property type="evidence" value="ECO:0007669"/>
    <property type="project" value="UniProtKB-KW"/>
</dbReference>
<dbReference type="InterPro" id="IPR001223">
    <property type="entry name" value="Glyco_hydro18_cat"/>
</dbReference>
<dbReference type="InterPro" id="IPR001579">
    <property type="entry name" value="Glyco_hydro_18_chit_AS"/>
</dbReference>
<protein>
    <recommendedName>
        <fullName evidence="16">Chitinase</fullName>
    </recommendedName>
</protein>
<feature type="domain" description="Chitin-binding type-1" evidence="11">
    <location>
        <begin position="255"/>
        <end position="308"/>
    </location>
</feature>
<dbReference type="InterPro" id="IPR018371">
    <property type="entry name" value="Chitin-binding_1_CS"/>
</dbReference>
<feature type="domain" description="LysM" evidence="12">
    <location>
        <begin position="194"/>
        <end position="242"/>
    </location>
</feature>
<dbReference type="PROSITE" id="PS51782">
    <property type="entry name" value="LYSM"/>
    <property type="match status" value="4"/>
</dbReference>
<feature type="transmembrane region" description="Helical" evidence="10">
    <location>
        <begin position="938"/>
        <end position="960"/>
    </location>
</feature>
<accession>A0AAD5XSK6</accession>
<feature type="disulfide bond" evidence="8">
    <location>
        <begin position="274"/>
        <end position="286"/>
    </location>
</feature>
<dbReference type="InterPro" id="IPR017853">
    <property type="entry name" value="GH"/>
</dbReference>
<gene>
    <name evidence="14" type="ORF">HK099_000963</name>
</gene>
<proteinExistence type="predicted"/>
<feature type="disulfide bond" evidence="8">
    <location>
        <begin position="279"/>
        <end position="293"/>
    </location>
</feature>
<evidence type="ECO:0000256" key="1">
    <source>
        <dbReference type="ARBA" id="ARBA00000822"/>
    </source>
</evidence>
<keyword evidence="3 9" id="KW-0378">Hydrolase</keyword>
<comment type="caution">
    <text evidence="14">The sequence shown here is derived from an EMBL/GenBank/DDBJ whole genome shotgun (WGS) entry which is preliminary data.</text>
</comment>
<feature type="disulfide bond" evidence="8">
    <location>
        <begin position="302"/>
        <end position="306"/>
    </location>
</feature>
<name>A0AAD5XSK6_9FUNG</name>
<dbReference type="Gene3D" id="3.10.50.10">
    <property type="match status" value="1"/>
</dbReference>
<keyword evidence="6 9" id="KW-0326">Glycosidase</keyword>
<evidence type="ECO:0000256" key="2">
    <source>
        <dbReference type="ARBA" id="ARBA00022669"/>
    </source>
</evidence>
<evidence type="ECO:0000256" key="10">
    <source>
        <dbReference type="SAM" id="Phobius"/>
    </source>
</evidence>
<keyword evidence="2 8" id="KW-0147">Chitin-binding</keyword>
<keyword evidence="8" id="KW-1015">Disulfide bond</keyword>
<dbReference type="SUPFAM" id="SSF54106">
    <property type="entry name" value="LysM domain"/>
    <property type="match status" value="3"/>
</dbReference>
<dbReference type="InterPro" id="IPR053214">
    <property type="entry name" value="LysM12-like"/>
</dbReference>
<dbReference type="PANTHER" id="PTHR47700:SF2">
    <property type="entry name" value="CHITINASE"/>
    <property type="match status" value="1"/>
</dbReference>
<dbReference type="Gene3D" id="3.20.20.80">
    <property type="entry name" value="Glycosidases"/>
    <property type="match status" value="1"/>
</dbReference>
<feature type="domain" description="LysM" evidence="12">
    <location>
        <begin position="69"/>
        <end position="114"/>
    </location>
</feature>
<feature type="domain" description="LysM" evidence="12">
    <location>
        <begin position="6"/>
        <end position="49"/>
    </location>
</feature>
<dbReference type="InterPro" id="IPR036779">
    <property type="entry name" value="LysM_dom_sf"/>
</dbReference>
<comment type="caution">
    <text evidence="8">Lacks conserved residue(s) required for the propagation of feature annotation.</text>
</comment>
<dbReference type="InterPro" id="IPR011583">
    <property type="entry name" value="Chitinase_II/V-like_cat"/>
</dbReference>
<feature type="domain" description="LysM" evidence="12">
    <location>
        <begin position="126"/>
        <end position="174"/>
    </location>
</feature>